<protein>
    <submittedName>
        <fullName evidence="1">Uncharacterized protein</fullName>
    </submittedName>
</protein>
<organism evidence="1 2">
    <name type="scientific">Roseovarius marisflavi</name>
    <dbReference type="NCBI Taxonomy" id="1054996"/>
    <lineage>
        <taxon>Bacteria</taxon>
        <taxon>Pseudomonadati</taxon>
        <taxon>Pseudomonadota</taxon>
        <taxon>Alphaproteobacteria</taxon>
        <taxon>Rhodobacterales</taxon>
        <taxon>Roseobacteraceae</taxon>
        <taxon>Roseovarius</taxon>
    </lineage>
</organism>
<evidence type="ECO:0000313" key="2">
    <source>
        <dbReference type="Proteomes" id="UP000184191"/>
    </source>
</evidence>
<dbReference type="RefSeq" id="WP_073198849.1">
    <property type="nucleotide sequence ID" value="NZ_FRBN01000016.1"/>
</dbReference>
<name>A0A1M7B2W8_9RHOB</name>
<proteinExistence type="predicted"/>
<dbReference type="Proteomes" id="UP000184191">
    <property type="component" value="Unassembled WGS sequence"/>
</dbReference>
<keyword evidence="2" id="KW-1185">Reference proteome</keyword>
<sequence length="62" mass="6568">MSSGLTVSLAPHVCNDGCLAAFMEALDAEGEITFSEGEAEGRTLSFAEEAREIEQSMEIDNG</sequence>
<gene>
    <name evidence="1" type="ORF">SAMN05444414_11631</name>
</gene>
<accession>A0A1M7B2W8</accession>
<evidence type="ECO:0000313" key="1">
    <source>
        <dbReference type="EMBL" id="SHL49345.1"/>
    </source>
</evidence>
<reference evidence="2" key="1">
    <citation type="submission" date="2016-11" db="EMBL/GenBank/DDBJ databases">
        <authorList>
            <person name="Varghese N."/>
            <person name="Submissions S."/>
        </authorList>
    </citation>
    <scope>NUCLEOTIDE SEQUENCE [LARGE SCALE GENOMIC DNA]</scope>
    <source>
        <strain evidence="2">DSM 29327</strain>
    </source>
</reference>
<dbReference type="EMBL" id="FRBN01000016">
    <property type="protein sequence ID" value="SHL49345.1"/>
    <property type="molecule type" value="Genomic_DNA"/>
</dbReference>
<dbReference type="AlphaFoldDB" id="A0A1M7B2W8"/>
<dbReference type="STRING" id="1054996.SAMN05444414_11631"/>